<dbReference type="EMBL" id="QLII01000001">
    <property type="protein sequence ID" value="RAI74003.1"/>
    <property type="molecule type" value="Genomic_DNA"/>
</dbReference>
<evidence type="ECO:0000313" key="2">
    <source>
        <dbReference type="Proteomes" id="UP000249016"/>
    </source>
</evidence>
<dbReference type="Proteomes" id="UP000249016">
    <property type="component" value="Unassembled WGS sequence"/>
</dbReference>
<sequence>MKLTKFLMATVILFAGALTIAATDNALACLVAMPVTSYAFQRVTGFRLFDSHGLALATLAAIPRTHNRP</sequence>
<dbReference type="RefSeq" id="WP_111340876.1">
    <property type="nucleotide sequence ID" value="NZ_QLII01000001.1"/>
</dbReference>
<accession>A0A327NGS7</accession>
<comment type="caution">
    <text evidence="1">The sequence shown here is derived from an EMBL/GenBank/DDBJ whole genome shotgun (WGS) entry which is preliminary data.</text>
</comment>
<protein>
    <submittedName>
        <fullName evidence="1">Uncharacterized protein</fullName>
    </submittedName>
</protein>
<dbReference type="AlphaFoldDB" id="A0A327NGS7"/>
<proteinExistence type="predicted"/>
<dbReference type="OrthoDB" id="958112at2"/>
<reference evidence="1 2" key="1">
    <citation type="submission" date="2018-06" db="EMBL/GenBank/DDBJ databases">
        <title>Spirosoma sp. HMF3257 Genome sequencing and assembly.</title>
        <authorList>
            <person name="Kang H."/>
            <person name="Cha I."/>
            <person name="Kim H."/>
            <person name="Kang J."/>
            <person name="Joh K."/>
        </authorList>
    </citation>
    <scope>NUCLEOTIDE SEQUENCE [LARGE SCALE GENOMIC DNA]</scope>
    <source>
        <strain evidence="1 2">HMF3257</strain>
    </source>
</reference>
<gene>
    <name evidence="1" type="ORF">HMF3257_05825</name>
</gene>
<organism evidence="1 2">
    <name type="scientific">Spirosoma telluris</name>
    <dbReference type="NCBI Taxonomy" id="2183553"/>
    <lineage>
        <taxon>Bacteria</taxon>
        <taxon>Pseudomonadati</taxon>
        <taxon>Bacteroidota</taxon>
        <taxon>Cytophagia</taxon>
        <taxon>Cytophagales</taxon>
        <taxon>Cytophagaceae</taxon>
        <taxon>Spirosoma</taxon>
    </lineage>
</organism>
<evidence type="ECO:0000313" key="1">
    <source>
        <dbReference type="EMBL" id="RAI74003.1"/>
    </source>
</evidence>
<name>A0A327NGS7_9BACT</name>
<keyword evidence="2" id="KW-1185">Reference proteome</keyword>